<feature type="chain" id="PRO_5045691226" evidence="7">
    <location>
        <begin position="27"/>
        <end position="489"/>
    </location>
</feature>
<dbReference type="Pfam" id="PF03572">
    <property type="entry name" value="Peptidase_S41"/>
    <property type="match status" value="1"/>
</dbReference>
<dbReference type="EMBL" id="JBHRSZ010000006">
    <property type="protein sequence ID" value="MFC3152333.1"/>
    <property type="molecule type" value="Genomic_DNA"/>
</dbReference>
<dbReference type="SUPFAM" id="SSF52096">
    <property type="entry name" value="ClpP/crotonase"/>
    <property type="match status" value="1"/>
</dbReference>
<proteinExistence type="inferred from homology"/>
<evidence type="ECO:0000313" key="9">
    <source>
        <dbReference type="EMBL" id="MFC3152333.1"/>
    </source>
</evidence>
<dbReference type="Pfam" id="PF22694">
    <property type="entry name" value="CtpB_N-like"/>
    <property type="match status" value="1"/>
</dbReference>
<dbReference type="Pfam" id="PF13180">
    <property type="entry name" value="PDZ_2"/>
    <property type="match status" value="1"/>
</dbReference>
<dbReference type="SUPFAM" id="SSF50156">
    <property type="entry name" value="PDZ domain-like"/>
    <property type="match status" value="1"/>
</dbReference>
<keyword evidence="4 5" id="KW-0720">Serine protease</keyword>
<sequence>MNLTAKSSLAFLFSTALLINSNSASADSSQSVTPVLNPETINSEITDADLRLSELPSSEIAPYIMAAEEAEAQQTTASEASEDTPEVADQSDIPEDARLPLKDLRLFAEIFNSIRTSYVEDVDDKTLLQNAIRGMLSGLDPHSAYLDSKVFEELQINTSGEFGGLGIEVQMDNGFVRVVTPIDETPASRAGLKSGDLIMKLDDKPVKGMTLDDAINIMRGEPGSDIVLTVLREGEEQPLEFTLTRDVIKVTSVRHRWLEDGYAYVRVSQFQVQTGEDLNKAISKLQEDDKELKGLVLDLRNNPGGVLQAAVDVVDTFLTNGLVVYTEGRIGSSKSQFHATPKDVINGAPIVVLINGGSASASEIVAGALQDHRRAIIMGTQSFGKGSVQTVIPVDAENGIKLTTARYYTPNGRSIQAQGIEPDITIERAKVETIKPRVQYKEADLAGHLENENGDGEKHEEKEQLAERDYQLSEALNVLKGFNILSTNQ</sequence>
<evidence type="ECO:0000256" key="6">
    <source>
        <dbReference type="SAM" id="MobiDB-lite"/>
    </source>
</evidence>
<evidence type="ECO:0000313" key="10">
    <source>
        <dbReference type="Proteomes" id="UP001595476"/>
    </source>
</evidence>
<dbReference type="NCBIfam" id="TIGR00225">
    <property type="entry name" value="prc"/>
    <property type="match status" value="1"/>
</dbReference>
<keyword evidence="3 5" id="KW-0378">Hydrolase</keyword>
<keyword evidence="2 5" id="KW-0645">Protease</keyword>
<feature type="signal peptide" evidence="7">
    <location>
        <begin position="1"/>
        <end position="26"/>
    </location>
</feature>
<evidence type="ECO:0000256" key="4">
    <source>
        <dbReference type="ARBA" id="ARBA00022825"/>
    </source>
</evidence>
<dbReference type="PROSITE" id="PS50106">
    <property type="entry name" value="PDZ"/>
    <property type="match status" value="1"/>
</dbReference>
<name>A0ABV7HI84_9GAMM</name>
<dbReference type="InterPro" id="IPR036034">
    <property type="entry name" value="PDZ_sf"/>
</dbReference>
<evidence type="ECO:0000256" key="5">
    <source>
        <dbReference type="RuleBase" id="RU004404"/>
    </source>
</evidence>
<dbReference type="SMART" id="SM00245">
    <property type="entry name" value="TSPc"/>
    <property type="match status" value="1"/>
</dbReference>
<dbReference type="InterPro" id="IPR005151">
    <property type="entry name" value="Tail-specific_protease"/>
</dbReference>
<keyword evidence="10" id="KW-1185">Reference proteome</keyword>
<evidence type="ECO:0000259" key="8">
    <source>
        <dbReference type="PROSITE" id="PS50106"/>
    </source>
</evidence>
<dbReference type="PANTHER" id="PTHR32060">
    <property type="entry name" value="TAIL-SPECIFIC PROTEASE"/>
    <property type="match status" value="1"/>
</dbReference>
<evidence type="ECO:0000256" key="2">
    <source>
        <dbReference type="ARBA" id="ARBA00022670"/>
    </source>
</evidence>
<gene>
    <name evidence="9" type="ORF">ACFOEK_14965</name>
</gene>
<reference evidence="10" key="1">
    <citation type="journal article" date="2019" name="Int. J. Syst. Evol. Microbiol.">
        <title>The Global Catalogue of Microorganisms (GCM) 10K type strain sequencing project: providing services to taxonomists for standard genome sequencing and annotation.</title>
        <authorList>
            <consortium name="The Broad Institute Genomics Platform"/>
            <consortium name="The Broad Institute Genome Sequencing Center for Infectious Disease"/>
            <person name="Wu L."/>
            <person name="Ma J."/>
        </authorList>
    </citation>
    <scope>NUCLEOTIDE SEQUENCE [LARGE SCALE GENOMIC DNA]</scope>
    <source>
        <strain evidence="10">KCTC 52438</strain>
    </source>
</reference>
<dbReference type="InterPro" id="IPR029045">
    <property type="entry name" value="ClpP/crotonase-like_dom_sf"/>
</dbReference>
<feature type="region of interest" description="Disordered" evidence="6">
    <location>
        <begin position="69"/>
        <end position="92"/>
    </location>
</feature>
<feature type="domain" description="PDZ" evidence="8">
    <location>
        <begin position="151"/>
        <end position="219"/>
    </location>
</feature>
<comment type="caution">
    <text evidence="9">The sequence shown here is derived from an EMBL/GenBank/DDBJ whole genome shotgun (WGS) entry which is preliminary data.</text>
</comment>
<protein>
    <submittedName>
        <fullName evidence="9">S41 family peptidase</fullName>
    </submittedName>
</protein>
<dbReference type="Proteomes" id="UP001595476">
    <property type="component" value="Unassembled WGS sequence"/>
</dbReference>
<evidence type="ECO:0000256" key="7">
    <source>
        <dbReference type="SAM" id="SignalP"/>
    </source>
</evidence>
<dbReference type="CDD" id="cd07560">
    <property type="entry name" value="Peptidase_S41_CPP"/>
    <property type="match status" value="1"/>
</dbReference>
<dbReference type="RefSeq" id="WP_386722260.1">
    <property type="nucleotide sequence ID" value="NZ_JBHRSZ010000006.1"/>
</dbReference>
<dbReference type="SMART" id="SM00228">
    <property type="entry name" value="PDZ"/>
    <property type="match status" value="1"/>
</dbReference>
<dbReference type="PANTHER" id="PTHR32060:SF30">
    <property type="entry name" value="CARBOXY-TERMINAL PROCESSING PROTEASE CTPA"/>
    <property type="match status" value="1"/>
</dbReference>
<dbReference type="InterPro" id="IPR004447">
    <property type="entry name" value="Peptidase_S41A"/>
</dbReference>
<dbReference type="CDD" id="cd06782">
    <property type="entry name" value="cpPDZ_CPP-like"/>
    <property type="match status" value="1"/>
</dbReference>
<dbReference type="Gene3D" id="2.30.42.10">
    <property type="match status" value="1"/>
</dbReference>
<evidence type="ECO:0000256" key="3">
    <source>
        <dbReference type="ARBA" id="ARBA00022801"/>
    </source>
</evidence>
<organism evidence="9 10">
    <name type="scientific">Litoribrevibacter euphylliae</name>
    <dbReference type="NCBI Taxonomy" id="1834034"/>
    <lineage>
        <taxon>Bacteria</taxon>
        <taxon>Pseudomonadati</taxon>
        <taxon>Pseudomonadota</taxon>
        <taxon>Gammaproteobacteria</taxon>
        <taxon>Oceanospirillales</taxon>
        <taxon>Oceanospirillaceae</taxon>
        <taxon>Litoribrevibacter</taxon>
    </lineage>
</organism>
<dbReference type="Gene3D" id="3.30.750.44">
    <property type="match status" value="1"/>
</dbReference>
<evidence type="ECO:0000256" key="1">
    <source>
        <dbReference type="ARBA" id="ARBA00009179"/>
    </source>
</evidence>
<dbReference type="Gene3D" id="3.90.226.10">
    <property type="entry name" value="2-enoyl-CoA Hydratase, Chain A, domain 1"/>
    <property type="match status" value="1"/>
</dbReference>
<accession>A0ABV7HI84</accession>
<feature type="region of interest" description="Disordered" evidence="6">
    <location>
        <begin position="442"/>
        <end position="465"/>
    </location>
</feature>
<dbReference type="InterPro" id="IPR001478">
    <property type="entry name" value="PDZ"/>
</dbReference>
<dbReference type="InterPro" id="IPR055210">
    <property type="entry name" value="CtpA/B_N"/>
</dbReference>
<comment type="similarity">
    <text evidence="1 5">Belongs to the peptidase S41A family.</text>
</comment>
<keyword evidence="7" id="KW-0732">Signal</keyword>